<feature type="non-terminal residue" evidence="4">
    <location>
        <position position="132"/>
    </location>
</feature>
<evidence type="ECO:0000313" key="4">
    <source>
        <dbReference type="EMBL" id="RCL38925.1"/>
    </source>
</evidence>
<dbReference type="PANTHER" id="PTHR30069:SF29">
    <property type="entry name" value="HEMOGLOBIN AND HEMOGLOBIN-HAPTOGLOBIN-BINDING PROTEIN 1-RELATED"/>
    <property type="match status" value="1"/>
</dbReference>
<dbReference type="GO" id="GO:0044718">
    <property type="term" value="P:siderophore transmembrane transport"/>
    <property type="evidence" value="ECO:0007669"/>
    <property type="project" value="TreeGrafter"/>
</dbReference>
<feature type="chain" id="PRO_5016662746" evidence="2">
    <location>
        <begin position="22"/>
        <end position="132"/>
    </location>
</feature>
<dbReference type="InterPro" id="IPR039426">
    <property type="entry name" value="TonB-dep_rcpt-like"/>
</dbReference>
<dbReference type="SUPFAM" id="SSF56935">
    <property type="entry name" value="Porins"/>
    <property type="match status" value="1"/>
</dbReference>
<sequence>MNRFFYAFLIAFTITAIPAIAQDNSAREVEEVVVTALRKETNLQDTAITITAISAEDMEMKQLENFEDLQFAVPTLTFGKGAYSGSAISLRGIGNFAVGNASSNSIGYFWNGQSASQSGLYEAEFFDVERIE</sequence>
<evidence type="ECO:0000313" key="5">
    <source>
        <dbReference type="Proteomes" id="UP000253032"/>
    </source>
</evidence>
<comment type="caution">
    <text evidence="4">The sequence shown here is derived from an EMBL/GenBank/DDBJ whole genome shotgun (WGS) entry which is preliminary data.</text>
</comment>
<keyword evidence="1 2" id="KW-0732">Signal</keyword>
<dbReference type="GO" id="GO:0015344">
    <property type="term" value="F:siderophore uptake transmembrane transporter activity"/>
    <property type="evidence" value="ECO:0007669"/>
    <property type="project" value="TreeGrafter"/>
</dbReference>
<gene>
    <name evidence="4" type="ORF">DBW98_01655</name>
</gene>
<evidence type="ECO:0000256" key="1">
    <source>
        <dbReference type="ARBA" id="ARBA00022729"/>
    </source>
</evidence>
<dbReference type="AlphaFoldDB" id="A0A368BPC1"/>
<reference evidence="4 5" key="1">
    <citation type="journal article" date="2018" name="Microbiome">
        <title>Fine metagenomic profile of the Mediterranean stratified and mixed water columns revealed by assembly and recruitment.</title>
        <authorList>
            <person name="Haro-Moreno J.M."/>
            <person name="Lopez-Perez M."/>
            <person name="De La Torre J.R."/>
            <person name="Picazo A."/>
            <person name="Camacho A."/>
            <person name="Rodriguez-Valera F."/>
        </authorList>
    </citation>
    <scope>NUCLEOTIDE SEQUENCE [LARGE SCALE GENOMIC DNA]</scope>
    <source>
        <strain evidence="4">MED-G84</strain>
    </source>
</reference>
<evidence type="ECO:0000256" key="2">
    <source>
        <dbReference type="SAM" id="SignalP"/>
    </source>
</evidence>
<keyword evidence="4" id="KW-0675">Receptor</keyword>
<proteinExistence type="predicted"/>
<dbReference type="EMBL" id="QOPC01000006">
    <property type="protein sequence ID" value="RCL38925.1"/>
    <property type="molecule type" value="Genomic_DNA"/>
</dbReference>
<dbReference type="InterPro" id="IPR037066">
    <property type="entry name" value="Plug_dom_sf"/>
</dbReference>
<feature type="domain" description="TonB-dependent receptor plug" evidence="3">
    <location>
        <begin position="43"/>
        <end position="132"/>
    </location>
</feature>
<name>A0A368BPC1_9GAMM</name>
<dbReference type="PANTHER" id="PTHR30069">
    <property type="entry name" value="TONB-DEPENDENT OUTER MEMBRANE RECEPTOR"/>
    <property type="match status" value="1"/>
</dbReference>
<dbReference type="InterPro" id="IPR012910">
    <property type="entry name" value="Plug_dom"/>
</dbReference>
<dbReference type="Pfam" id="PF07715">
    <property type="entry name" value="Plug"/>
    <property type="match status" value="1"/>
</dbReference>
<organism evidence="4 5">
    <name type="scientific">SAR86 cluster bacterium</name>
    <dbReference type="NCBI Taxonomy" id="2030880"/>
    <lineage>
        <taxon>Bacteria</taxon>
        <taxon>Pseudomonadati</taxon>
        <taxon>Pseudomonadota</taxon>
        <taxon>Gammaproteobacteria</taxon>
        <taxon>SAR86 cluster</taxon>
    </lineage>
</organism>
<evidence type="ECO:0000259" key="3">
    <source>
        <dbReference type="Pfam" id="PF07715"/>
    </source>
</evidence>
<dbReference type="Proteomes" id="UP000253032">
    <property type="component" value="Unassembled WGS sequence"/>
</dbReference>
<protein>
    <submittedName>
        <fullName evidence="4">TonB-dependent receptor</fullName>
    </submittedName>
</protein>
<feature type="signal peptide" evidence="2">
    <location>
        <begin position="1"/>
        <end position="21"/>
    </location>
</feature>
<dbReference type="Gene3D" id="2.170.130.10">
    <property type="entry name" value="TonB-dependent receptor, plug domain"/>
    <property type="match status" value="1"/>
</dbReference>
<accession>A0A368BPC1</accession>